<dbReference type="NCBIfam" id="TIGR01462">
    <property type="entry name" value="greA"/>
    <property type="match status" value="1"/>
</dbReference>
<dbReference type="EMBL" id="JACQXR010000048">
    <property type="protein sequence ID" value="MBI4726400.1"/>
    <property type="molecule type" value="Genomic_DNA"/>
</dbReference>
<sequence length="155" mass="16747">MSRVVVSKEGLAKIKAELENLVKVERPAISAALAHARNLGDLSENAEYHSAKDKQGLIESRIRKLQEDLARVEVIDESQLAQGVAVFGRKVVVRDISDNSLETYILVGPHEADFDSGKISVESPIGKGLLGKKAGETAEIKVPSGSIKYKIISIT</sequence>
<protein>
    <recommendedName>
        <fullName evidence="2 8">Transcription elongation factor GreA</fullName>
    </recommendedName>
    <alternativeName>
        <fullName evidence="7 8">Transcript cleavage factor GreA</fullName>
    </alternativeName>
</protein>
<dbReference type="InterPro" id="IPR028624">
    <property type="entry name" value="Tscrpt_elong_fac_GreA/B"/>
</dbReference>
<keyword evidence="5 8" id="KW-0804">Transcription</keyword>
<organism evidence="12 13">
    <name type="scientific">candidate division TA06 bacterium</name>
    <dbReference type="NCBI Taxonomy" id="2250710"/>
    <lineage>
        <taxon>Bacteria</taxon>
        <taxon>Bacteria division TA06</taxon>
    </lineage>
</organism>
<comment type="caution">
    <text evidence="12">The sequence shown here is derived from an EMBL/GenBank/DDBJ whole genome shotgun (WGS) entry which is preliminary data.</text>
</comment>
<dbReference type="HAMAP" id="MF_00105">
    <property type="entry name" value="GreA_GreB"/>
    <property type="match status" value="1"/>
</dbReference>
<dbReference type="InterPro" id="IPR023459">
    <property type="entry name" value="Tscrpt_elong_fac_GreA/B_fam"/>
</dbReference>
<evidence type="ECO:0000259" key="11">
    <source>
        <dbReference type="Pfam" id="PF03449"/>
    </source>
</evidence>
<dbReference type="SUPFAM" id="SSF46557">
    <property type="entry name" value="GreA transcript cleavage protein, N-terminal domain"/>
    <property type="match status" value="1"/>
</dbReference>
<keyword evidence="12" id="KW-0251">Elongation factor</keyword>
<dbReference type="GO" id="GO:0003677">
    <property type="term" value="F:DNA binding"/>
    <property type="evidence" value="ECO:0007669"/>
    <property type="project" value="UniProtKB-UniRule"/>
</dbReference>
<feature type="domain" description="Transcription elongation factor GreA/GreB C-terminal" evidence="10">
    <location>
        <begin position="83"/>
        <end position="155"/>
    </location>
</feature>
<dbReference type="InterPro" id="IPR018151">
    <property type="entry name" value="TF_GreA/GreB_CS"/>
</dbReference>
<dbReference type="PROSITE" id="PS00829">
    <property type="entry name" value="GREAB_1"/>
    <property type="match status" value="1"/>
</dbReference>
<dbReference type="GO" id="GO:0070063">
    <property type="term" value="F:RNA polymerase binding"/>
    <property type="evidence" value="ECO:0007669"/>
    <property type="project" value="InterPro"/>
</dbReference>
<evidence type="ECO:0000256" key="6">
    <source>
        <dbReference type="ARBA" id="ARBA00024916"/>
    </source>
</evidence>
<keyword evidence="4 8" id="KW-0238">DNA-binding</keyword>
<dbReference type="InterPro" id="IPR006359">
    <property type="entry name" value="Tscrpt_elong_fac_GreA"/>
</dbReference>
<evidence type="ECO:0000256" key="7">
    <source>
        <dbReference type="ARBA" id="ARBA00030776"/>
    </source>
</evidence>
<evidence type="ECO:0000256" key="8">
    <source>
        <dbReference type="HAMAP-Rule" id="MF_00105"/>
    </source>
</evidence>
<dbReference type="InterPro" id="IPR036953">
    <property type="entry name" value="GreA/GreB_C_sf"/>
</dbReference>
<dbReference type="PROSITE" id="PS00830">
    <property type="entry name" value="GREAB_2"/>
    <property type="match status" value="1"/>
</dbReference>
<feature type="domain" description="Transcription elongation factor GreA/GreB N-terminal" evidence="11">
    <location>
        <begin position="5"/>
        <end position="74"/>
    </location>
</feature>
<dbReference type="NCBIfam" id="NF001261">
    <property type="entry name" value="PRK00226.1-2"/>
    <property type="match status" value="1"/>
</dbReference>
<dbReference type="GO" id="GO:0003746">
    <property type="term" value="F:translation elongation factor activity"/>
    <property type="evidence" value="ECO:0007669"/>
    <property type="project" value="UniProtKB-KW"/>
</dbReference>
<dbReference type="FunFam" id="1.10.287.180:FF:000001">
    <property type="entry name" value="Transcription elongation factor GreA"/>
    <property type="match status" value="1"/>
</dbReference>
<dbReference type="PANTHER" id="PTHR30437:SF4">
    <property type="entry name" value="TRANSCRIPTION ELONGATION FACTOR GREA"/>
    <property type="match status" value="1"/>
</dbReference>
<proteinExistence type="inferred from homology"/>
<dbReference type="AlphaFoldDB" id="A0A933I848"/>
<evidence type="ECO:0000256" key="3">
    <source>
        <dbReference type="ARBA" id="ARBA00023015"/>
    </source>
</evidence>
<accession>A0A933I848</accession>
<keyword evidence="3 8" id="KW-0805">Transcription regulation</keyword>
<evidence type="ECO:0000256" key="2">
    <source>
        <dbReference type="ARBA" id="ARBA00013729"/>
    </source>
</evidence>
<dbReference type="InterPro" id="IPR036805">
    <property type="entry name" value="Tscrpt_elong_fac_GreA/B_N_sf"/>
</dbReference>
<comment type="similarity">
    <text evidence="1 8 9">Belongs to the GreA/GreB family.</text>
</comment>
<name>A0A933I848_UNCT6</name>
<keyword evidence="12" id="KW-0648">Protein biosynthesis</keyword>
<dbReference type="Pfam" id="PF03449">
    <property type="entry name" value="GreA_GreB_N"/>
    <property type="match status" value="1"/>
</dbReference>
<dbReference type="GO" id="GO:0032784">
    <property type="term" value="P:regulation of DNA-templated transcription elongation"/>
    <property type="evidence" value="ECO:0007669"/>
    <property type="project" value="UniProtKB-UniRule"/>
</dbReference>
<dbReference type="FunFam" id="3.10.50.30:FF:000001">
    <property type="entry name" value="Transcription elongation factor GreA"/>
    <property type="match status" value="1"/>
</dbReference>
<evidence type="ECO:0000259" key="10">
    <source>
        <dbReference type="Pfam" id="PF01272"/>
    </source>
</evidence>
<evidence type="ECO:0000313" key="12">
    <source>
        <dbReference type="EMBL" id="MBI4726400.1"/>
    </source>
</evidence>
<evidence type="ECO:0000256" key="1">
    <source>
        <dbReference type="ARBA" id="ARBA00008213"/>
    </source>
</evidence>
<dbReference type="PANTHER" id="PTHR30437">
    <property type="entry name" value="TRANSCRIPTION ELONGATION FACTOR GREA"/>
    <property type="match status" value="1"/>
</dbReference>
<dbReference type="InterPro" id="IPR001437">
    <property type="entry name" value="Tscrpt_elong_fac_GreA/B_C"/>
</dbReference>
<dbReference type="InterPro" id="IPR022691">
    <property type="entry name" value="Tscrpt_elong_fac_GreA/B_N"/>
</dbReference>
<evidence type="ECO:0000256" key="9">
    <source>
        <dbReference type="RuleBase" id="RU000556"/>
    </source>
</evidence>
<dbReference type="PIRSF" id="PIRSF006092">
    <property type="entry name" value="GreA_GreB"/>
    <property type="match status" value="1"/>
</dbReference>
<dbReference type="Gene3D" id="3.10.50.30">
    <property type="entry name" value="Transcription elongation factor, GreA/GreB, C-terminal domain"/>
    <property type="match status" value="1"/>
</dbReference>
<dbReference type="NCBIfam" id="NF001263">
    <property type="entry name" value="PRK00226.1-4"/>
    <property type="match status" value="1"/>
</dbReference>
<evidence type="ECO:0000256" key="5">
    <source>
        <dbReference type="ARBA" id="ARBA00023163"/>
    </source>
</evidence>
<dbReference type="GO" id="GO:0006354">
    <property type="term" value="P:DNA-templated transcription elongation"/>
    <property type="evidence" value="ECO:0007669"/>
    <property type="project" value="TreeGrafter"/>
</dbReference>
<evidence type="ECO:0000256" key="4">
    <source>
        <dbReference type="ARBA" id="ARBA00023125"/>
    </source>
</evidence>
<dbReference type="Proteomes" id="UP000736328">
    <property type="component" value="Unassembled WGS sequence"/>
</dbReference>
<reference evidence="12" key="1">
    <citation type="submission" date="2020-07" db="EMBL/GenBank/DDBJ databases">
        <title>Huge and variable diversity of episymbiotic CPR bacteria and DPANN archaea in groundwater ecosystems.</title>
        <authorList>
            <person name="He C.Y."/>
            <person name="Keren R."/>
            <person name="Whittaker M."/>
            <person name="Farag I.F."/>
            <person name="Doudna J."/>
            <person name="Cate J.H.D."/>
            <person name="Banfield J.F."/>
        </authorList>
    </citation>
    <scope>NUCLEOTIDE SEQUENCE</scope>
    <source>
        <strain evidence="12">NC_groundwater_1520_Pr4_B-0.1um_53_5</strain>
    </source>
</reference>
<dbReference type="Pfam" id="PF01272">
    <property type="entry name" value="GreA_GreB"/>
    <property type="match status" value="1"/>
</dbReference>
<dbReference type="SUPFAM" id="SSF54534">
    <property type="entry name" value="FKBP-like"/>
    <property type="match status" value="1"/>
</dbReference>
<gene>
    <name evidence="8 12" type="primary">greA</name>
    <name evidence="12" type="ORF">HY768_04105</name>
</gene>
<comment type="function">
    <text evidence="6 8 9">Necessary for efficient RNA polymerase transcription elongation past template-encoded arresting sites. The arresting sites in DNA have the property of trapping a certain fraction of elongating RNA polymerases that pass through, resulting in locked ternary complexes. Cleavage of the nascent transcript by cleavage factors such as GreA or GreB allows the resumption of elongation from the new 3'terminus. GreA releases sequences of 2 to 3 nucleotides.</text>
</comment>
<dbReference type="Gene3D" id="1.10.287.180">
    <property type="entry name" value="Transcription elongation factor, GreA/GreB, N-terminal domain"/>
    <property type="match status" value="1"/>
</dbReference>
<evidence type="ECO:0000313" key="13">
    <source>
        <dbReference type="Proteomes" id="UP000736328"/>
    </source>
</evidence>